<evidence type="ECO:0000313" key="7">
    <source>
        <dbReference type="Proteomes" id="UP000515734"/>
    </source>
</evidence>
<dbReference type="Proteomes" id="UP000515734">
    <property type="component" value="Chromosome"/>
</dbReference>
<proteinExistence type="predicted"/>
<accession>A0A6S6NY19</accession>
<keyword evidence="1" id="KW-0813">Transport</keyword>
<dbReference type="InterPro" id="IPR003439">
    <property type="entry name" value="ABC_transporter-like_ATP-bd"/>
</dbReference>
<dbReference type="Gene3D" id="3.40.50.300">
    <property type="entry name" value="P-loop containing nucleotide triphosphate hydrolases"/>
    <property type="match status" value="2"/>
</dbReference>
<dbReference type="RefSeq" id="WP_185294050.1">
    <property type="nucleotide sequence ID" value="NZ_AP023287.1"/>
</dbReference>
<evidence type="ECO:0000256" key="4">
    <source>
        <dbReference type="ARBA" id="ARBA00022840"/>
    </source>
</evidence>
<dbReference type="SMART" id="SM00382">
    <property type="entry name" value="AAA"/>
    <property type="match status" value="2"/>
</dbReference>
<dbReference type="SUPFAM" id="SSF52540">
    <property type="entry name" value="P-loop containing nucleoside triphosphate hydrolases"/>
    <property type="match status" value="2"/>
</dbReference>
<dbReference type="PANTHER" id="PTHR43790:SF9">
    <property type="entry name" value="GALACTOFURANOSE TRANSPORTER ATP-BINDING PROTEIN YTFR"/>
    <property type="match status" value="1"/>
</dbReference>
<feature type="domain" description="ABC transporter" evidence="5">
    <location>
        <begin position="3"/>
        <end position="239"/>
    </location>
</feature>
<feature type="domain" description="ABC transporter" evidence="5">
    <location>
        <begin position="250"/>
        <end position="499"/>
    </location>
</feature>
<dbReference type="Pfam" id="PF00005">
    <property type="entry name" value="ABC_tran"/>
    <property type="match status" value="2"/>
</dbReference>
<evidence type="ECO:0000313" key="6">
    <source>
        <dbReference type="EMBL" id="BCI51029.1"/>
    </source>
</evidence>
<dbReference type="PROSITE" id="PS50893">
    <property type="entry name" value="ABC_TRANSPORTER_2"/>
    <property type="match status" value="2"/>
</dbReference>
<dbReference type="CDD" id="cd03216">
    <property type="entry name" value="ABC_Carb_Monos_I"/>
    <property type="match status" value="1"/>
</dbReference>
<protein>
    <submittedName>
        <fullName evidence="6">Ribose import ATP-binding protein RbsA</fullName>
    </submittedName>
</protein>
<evidence type="ECO:0000256" key="1">
    <source>
        <dbReference type="ARBA" id="ARBA00022448"/>
    </source>
</evidence>
<organism evidence="6 7">
    <name type="scientific">Mycolicibacterium litorale</name>
    <dbReference type="NCBI Taxonomy" id="758802"/>
    <lineage>
        <taxon>Bacteria</taxon>
        <taxon>Bacillati</taxon>
        <taxon>Actinomycetota</taxon>
        <taxon>Actinomycetes</taxon>
        <taxon>Mycobacteriales</taxon>
        <taxon>Mycobacteriaceae</taxon>
        <taxon>Mycolicibacterium</taxon>
    </lineage>
</organism>
<dbReference type="InterPro" id="IPR027417">
    <property type="entry name" value="P-loop_NTPase"/>
</dbReference>
<sequence length="509" mass="54688">MALTLTNIHKSYSANPVLKGVDFEVRAGEVHALLGPNGAGKSTLIKCIGGATAISSGTAELDGDVLEDLTPAKAFDAGIVTIHQHLSLIDTISVVDNMFFGDELTTFGIINRAKQNRVARELLAQHGINATPGTIVGDLSIGVRQQIEIAKAWNRTSIKVLILDEPTAAISARETEILFEKINSLRDSGVAIIYTTHRMAEVFRIADRVTVINSGVVALSGRTGDLSASDILEAISAGSGQQMDHTPGQVRTFERTAVAVEDGAGPRFGPVNFSVGVGEIVGLFGAVGSGRTSLLESLVGGYGSRAMSGRIELDGRAYRPKSPEYAFKRGIRFVASDRATQGLWPTLSARENVLMPRYRALAKLGLRRSAAERREFLQIAEDLDLQPPDPRMNAEDFSGGNQQKIVVGRTGLGSAPIRLLILDEPTQGVDIGARARIYGYVRELMKKHDCGCLVASSEPDEILQLCDRVLVMGDGRIERELVGQEMSEQNMMLAAHQFVGVTAQGAENE</sequence>
<dbReference type="InterPro" id="IPR050107">
    <property type="entry name" value="ABC_carbohydrate_import_ATPase"/>
</dbReference>
<gene>
    <name evidence="6" type="primary">rbsA</name>
    <name evidence="6" type="ORF">NIIDNTM18_03070</name>
</gene>
<keyword evidence="4 6" id="KW-0067">ATP-binding</keyword>
<keyword evidence="3" id="KW-0547">Nucleotide-binding</keyword>
<dbReference type="AlphaFoldDB" id="A0A6S6NY19"/>
<dbReference type="GO" id="GO:0016887">
    <property type="term" value="F:ATP hydrolysis activity"/>
    <property type="evidence" value="ECO:0007669"/>
    <property type="project" value="InterPro"/>
</dbReference>
<evidence type="ECO:0000256" key="2">
    <source>
        <dbReference type="ARBA" id="ARBA00022737"/>
    </source>
</evidence>
<keyword evidence="2" id="KW-0677">Repeat</keyword>
<dbReference type="EMBL" id="AP023287">
    <property type="protein sequence ID" value="BCI51029.1"/>
    <property type="molecule type" value="Genomic_DNA"/>
</dbReference>
<dbReference type="CDD" id="cd03215">
    <property type="entry name" value="ABC_Carb_Monos_II"/>
    <property type="match status" value="1"/>
</dbReference>
<evidence type="ECO:0000259" key="5">
    <source>
        <dbReference type="PROSITE" id="PS50893"/>
    </source>
</evidence>
<reference evidence="6 7" key="1">
    <citation type="submission" date="2020-07" db="EMBL/GenBank/DDBJ databases">
        <title>Complete genome sequence of Mycolicibacterium litorale like strain isolated from cardiac implantable electronic device infection.</title>
        <authorList>
            <person name="Fukano H."/>
            <person name="Miyama H."/>
            <person name="Hoshino Y."/>
        </authorList>
    </citation>
    <scope>NUCLEOTIDE SEQUENCE [LARGE SCALE GENOMIC DNA]</scope>
    <source>
        <strain evidence="6 7">NIIDNTM18</strain>
    </source>
</reference>
<dbReference type="InterPro" id="IPR003593">
    <property type="entry name" value="AAA+_ATPase"/>
</dbReference>
<dbReference type="GO" id="GO:0005524">
    <property type="term" value="F:ATP binding"/>
    <property type="evidence" value="ECO:0007669"/>
    <property type="project" value="UniProtKB-KW"/>
</dbReference>
<dbReference type="PANTHER" id="PTHR43790">
    <property type="entry name" value="CARBOHYDRATE TRANSPORT ATP-BINDING PROTEIN MG119-RELATED"/>
    <property type="match status" value="1"/>
</dbReference>
<name>A0A6S6NY19_9MYCO</name>
<evidence type="ECO:0000256" key="3">
    <source>
        <dbReference type="ARBA" id="ARBA00022741"/>
    </source>
</evidence>